<dbReference type="EMBL" id="CDHK01000005">
    <property type="protein sequence ID" value="CEJ57255.1"/>
    <property type="molecule type" value="Genomic_DNA"/>
</dbReference>
<dbReference type="Pfam" id="PF10604">
    <property type="entry name" value="Polyketide_cyc2"/>
    <property type="match status" value="1"/>
</dbReference>
<dbReference type="Proteomes" id="UP000042958">
    <property type="component" value="Unassembled WGS sequence"/>
</dbReference>
<evidence type="ECO:0000313" key="1">
    <source>
        <dbReference type="EMBL" id="CEJ57255.1"/>
    </source>
</evidence>
<name>A0A0F7TPA0_PENBI</name>
<organism evidence="1 2">
    <name type="scientific">Penicillium brasilianum</name>
    <dbReference type="NCBI Taxonomy" id="104259"/>
    <lineage>
        <taxon>Eukaryota</taxon>
        <taxon>Fungi</taxon>
        <taxon>Dikarya</taxon>
        <taxon>Ascomycota</taxon>
        <taxon>Pezizomycotina</taxon>
        <taxon>Eurotiomycetes</taxon>
        <taxon>Eurotiomycetidae</taxon>
        <taxon>Eurotiales</taxon>
        <taxon>Aspergillaceae</taxon>
        <taxon>Penicillium</taxon>
    </lineage>
</organism>
<reference evidence="2" key="1">
    <citation type="journal article" date="2015" name="Genome Announc.">
        <title>Draft genome sequence of the fungus Penicillium brasilianum MG11.</title>
        <authorList>
            <person name="Horn F."/>
            <person name="Linde J."/>
            <person name="Mattern D.J."/>
            <person name="Walther G."/>
            <person name="Guthke R."/>
            <person name="Brakhage A.A."/>
            <person name="Valiante V."/>
        </authorList>
    </citation>
    <scope>NUCLEOTIDE SEQUENCE [LARGE SCALE GENOMIC DNA]</scope>
    <source>
        <strain evidence="2">MG11</strain>
    </source>
</reference>
<dbReference type="CDD" id="cd07822">
    <property type="entry name" value="SRPBCC_4"/>
    <property type="match status" value="1"/>
</dbReference>
<proteinExistence type="predicted"/>
<dbReference type="InterPro" id="IPR019587">
    <property type="entry name" value="Polyketide_cyclase/dehydratase"/>
</dbReference>
<evidence type="ECO:0000313" key="2">
    <source>
        <dbReference type="Proteomes" id="UP000042958"/>
    </source>
</evidence>
<dbReference type="SUPFAM" id="SSF55961">
    <property type="entry name" value="Bet v1-like"/>
    <property type="match status" value="1"/>
</dbReference>
<protein>
    <submittedName>
        <fullName evidence="1">Uncharacterized protein</fullName>
    </submittedName>
</protein>
<keyword evidence="2" id="KW-1185">Reference proteome</keyword>
<dbReference type="AlphaFoldDB" id="A0A0F7TPA0"/>
<dbReference type="InterPro" id="IPR023393">
    <property type="entry name" value="START-like_dom_sf"/>
</dbReference>
<gene>
    <name evidence="1" type="ORF">PMG11_05955</name>
</gene>
<sequence>MKILENPTNSTRPTPGIAVADAVFQVGSSTVIAAPSTRVWEALTDTSTWPEWNTFVPRATIREQPDSQGSDPATLSPLLRKGTRVTFHVRMDPTATKPQAANDVFLLVAEYSAPNPETKTPGRIVWVVDREAPGAMSPSLLNAERVHEITDVDIGEGENAVKGTEVRNWELQNGWLVYAVKWMYGAKLKHNFELWVSDLKKFVEGKESSSN</sequence>
<dbReference type="OrthoDB" id="509124at2759"/>
<dbReference type="Gene3D" id="3.30.530.20">
    <property type="match status" value="1"/>
</dbReference>
<accession>A0A0F7TPA0</accession>